<dbReference type="Proteomes" id="UP000256645">
    <property type="component" value="Unassembled WGS sequence"/>
</dbReference>
<dbReference type="Gene3D" id="3.90.640.10">
    <property type="entry name" value="Actin, Chain A, domain 4"/>
    <property type="match status" value="1"/>
</dbReference>
<dbReference type="SUPFAM" id="SSF53067">
    <property type="entry name" value="Actin-like ATPase domain"/>
    <property type="match status" value="2"/>
</dbReference>
<evidence type="ECO:0000256" key="2">
    <source>
        <dbReference type="SAM" id="MobiDB-lite"/>
    </source>
</evidence>
<evidence type="ECO:0000313" key="3">
    <source>
        <dbReference type="EMBL" id="RDW64878.1"/>
    </source>
</evidence>
<comment type="similarity">
    <text evidence="1">Belongs to the actin family.</text>
</comment>
<dbReference type="Gene3D" id="3.30.420.40">
    <property type="match status" value="3"/>
</dbReference>
<feature type="compositionally biased region" description="Polar residues" evidence="2">
    <location>
        <begin position="21"/>
        <end position="40"/>
    </location>
</feature>
<protein>
    <submittedName>
        <fullName evidence="3">Actin-like ATPase-containing protein</fullName>
    </submittedName>
</protein>
<reference evidence="3 4" key="1">
    <citation type="journal article" date="2018" name="IMA Fungus">
        <title>IMA Genome-F 9: Draft genome sequence of Annulohypoxylon stygium, Aspergillus mulundensis, Berkeleyomyces basicola (syn. Thielaviopsis basicola), Ceratocystis smalleyi, two Cercospora beticola strains, Coleophoma cylindrospora, Fusarium fracticaudum, Phialophora cf. hyalina, and Morchella septimelata.</title>
        <authorList>
            <person name="Wingfield B.D."/>
            <person name="Bills G.F."/>
            <person name="Dong Y."/>
            <person name="Huang W."/>
            <person name="Nel W.J."/>
            <person name="Swalarsk-Parry B.S."/>
            <person name="Vaghefi N."/>
            <person name="Wilken P.M."/>
            <person name="An Z."/>
            <person name="de Beer Z.W."/>
            <person name="De Vos L."/>
            <person name="Chen L."/>
            <person name="Duong T.A."/>
            <person name="Gao Y."/>
            <person name="Hammerbacher A."/>
            <person name="Kikkert J.R."/>
            <person name="Li Y."/>
            <person name="Li H."/>
            <person name="Li K."/>
            <person name="Li Q."/>
            <person name="Liu X."/>
            <person name="Ma X."/>
            <person name="Naidoo K."/>
            <person name="Pethybridge S.J."/>
            <person name="Sun J."/>
            <person name="Steenkamp E.T."/>
            <person name="van der Nest M.A."/>
            <person name="van Wyk S."/>
            <person name="Wingfield M.J."/>
            <person name="Xiong C."/>
            <person name="Yue Q."/>
            <person name="Zhang X."/>
        </authorList>
    </citation>
    <scope>NUCLEOTIDE SEQUENCE [LARGE SCALE GENOMIC DNA]</scope>
    <source>
        <strain evidence="3 4">BP6252</strain>
    </source>
</reference>
<keyword evidence="4" id="KW-1185">Reference proteome</keyword>
<dbReference type="OrthoDB" id="337660at2759"/>
<dbReference type="STRING" id="1849047.A0A3D8QT70"/>
<sequence>MSSSGPAHRSVSSIRPEIRGVSTSPSTPHTPLRNISSTYGSPSALRAEEECVVIELGSRHIRAGFAGDATPKADIYFGPEEQRRAGDYRKWGLGYEQNWRERAKDKEYGQAYELWRPDLRNTDLGLVSDKLERAIREAFTKYLLIDSRARRMTLAIPSTFPLPLLSTVLDTMFTNFQPPNISLLSSPALTTVAAGLRAALVVDIGWAETVVTGVYEFREVHCQRSTRASKALGQEMQRMLIMAAGESIKQEGYDAQEILSFEECEEVVARLAWCKSLKKSETVHSPHGLATVTEEDEMRSSMRALEISSTEEPDPMIAIPLQSTNPPTTLKLPFSKLSGPCEIALLATGTPLKDLDDEELPLPMLIYRTLLQLPVDLRSMCMSRIIFVGGGSNLIGLKSRILDEVASITEQRGWDPVQGKAVEQLRSNPKLKHNRNKQAGEGPITIDIVDPTGPKVSAALQDQELDPIEDQIRREANKGSVPVEKGYLRAVDSLGAWSGASLLSQLKIPSISVIDREQWSQHGAAGASRSGEAEVSVARQRQSMGPGAIKSGAGERSSWTLGMWA</sequence>
<gene>
    <name evidence="3" type="ORF">BP6252_10529</name>
</gene>
<dbReference type="SMART" id="SM00268">
    <property type="entry name" value="ACTIN"/>
    <property type="match status" value="1"/>
</dbReference>
<evidence type="ECO:0000313" key="4">
    <source>
        <dbReference type="Proteomes" id="UP000256645"/>
    </source>
</evidence>
<dbReference type="AlphaFoldDB" id="A0A3D8QT70"/>
<accession>A0A3D8QT70</accession>
<feature type="compositionally biased region" description="Low complexity" evidence="2">
    <location>
        <begin position="523"/>
        <end position="534"/>
    </location>
</feature>
<dbReference type="InterPro" id="IPR004000">
    <property type="entry name" value="Actin"/>
</dbReference>
<dbReference type="PANTHER" id="PTHR11937">
    <property type="entry name" value="ACTIN"/>
    <property type="match status" value="1"/>
</dbReference>
<proteinExistence type="inferred from homology"/>
<organism evidence="3 4">
    <name type="scientific">Coleophoma cylindrospora</name>
    <dbReference type="NCBI Taxonomy" id="1849047"/>
    <lineage>
        <taxon>Eukaryota</taxon>
        <taxon>Fungi</taxon>
        <taxon>Dikarya</taxon>
        <taxon>Ascomycota</taxon>
        <taxon>Pezizomycotina</taxon>
        <taxon>Leotiomycetes</taxon>
        <taxon>Helotiales</taxon>
        <taxon>Dermateaceae</taxon>
        <taxon>Coleophoma</taxon>
    </lineage>
</organism>
<dbReference type="EMBL" id="PDLM01000012">
    <property type="protein sequence ID" value="RDW64878.1"/>
    <property type="molecule type" value="Genomic_DNA"/>
</dbReference>
<dbReference type="InterPro" id="IPR043129">
    <property type="entry name" value="ATPase_NBD"/>
</dbReference>
<comment type="caution">
    <text evidence="3">The sequence shown here is derived from an EMBL/GenBank/DDBJ whole genome shotgun (WGS) entry which is preliminary data.</text>
</comment>
<feature type="region of interest" description="Disordered" evidence="2">
    <location>
        <begin position="522"/>
        <end position="565"/>
    </location>
</feature>
<feature type="region of interest" description="Disordered" evidence="2">
    <location>
        <begin position="1"/>
        <end position="40"/>
    </location>
</feature>
<evidence type="ECO:0000256" key="1">
    <source>
        <dbReference type="RuleBase" id="RU000487"/>
    </source>
</evidence>
<name>A0A3D8QT70_9HELO</name>
<feature type="compositionally biased region" description="Polar residues" evidence="2">
    <location>
        <begin position="1"/>
        <end position="13"/>
    </location>
</feature>
<dbReference type="Pfam" id="PF00022">
    <property type="entry name" value="Actin"/>
    <property type="match status" value="1"/>
</dbReference>